<dbReference type="PANTHER" id="PTHR33993">
    <property type="entry name" value="GLYOXALASE-RELATED"/>
    <property type="match status" value="1"/>
</dbReference>
<dbReference type="OrthoDB" id="9793039at2"/>
<dbReference type="CDD" id="cd07247">
    <property type="entry name" value="SgaA_N_like"/>
    <property type="match status" value="1"/>
</dbReference>
<evidence type="ECO:0000313" key="3">
    <source>
        <dbReference type="Proteomes" id="UP000317881"/>
    </source>
</evidence>
<keyword evidence="3" id="KW-1185">Reference proteome</keyword>
<reference evidence="2 3" key="1">
    <citation type="submission" date="2019-06" db="EMBL/GenBank/DDBJ databases">
        <title>Whole genome shotgun sequence of Streptomyces spinoverrucosus NBRC 14228.</title>
        <authorList>
            <person name="Hosoyama A."/>
            <person name="Uohara A."/>
            <person name="Ohji S."/>
            <person name="Ichikawa N."/>
        </authorList>
    </citation>
    <scope>NUCLEOTIDE SEQUENCE [LARGE SCALE GENOMIC DNA]</scope>
    <source>
        <strain evidence="2 3">NBRC 14228</strain>
    </source>
</reference>
<dbReference type="InterPro" id="IPR037523">
    <property type="entry name" value="VOC_core"/>
</dbReference>
<name>A0A4Y3VD51_9ACTN</name>
<accession>A0A4Y3VD51</accession>
<dbReference type="Proteomes" id="UP000317881">
    <property type="component" value="Unassembled WGS sequence"/>
</dbReference>
<sequence>MAGEPSFFEIGVADPERGRAFYGALFGWTLEPGPSGRGFTIGTDGLPGGMHGGDEGASPYLFFRVDDIDAAIAKVRELGGTVQDIGEEGEEDPDSVARFGRFKLCRDDQGSSFGLHQPPGG</sequence>
<dbReference type="InterPro" id="IPR041581">
    <property type="entry name" value="Glyoxalase_6"/>
</dbReference>
<evidence type="ECO:0000259" key="1">
    <source>
        <dbReference type="PROSITE" id="PS51819"/>
    </source>
</evidence>
<dbReference type="InterPro" id="IPR052164">
    <property type="entry name" value="Anthracycline_SecMetBiosynth"/>
</dbReference>
<gene>
    <name evidence="2" type="ORF">SSP24_05610</name>
</gene>
<protein>
    <recommendedName>
        <fullName evidence="1">VOC domain-containing protein</fullName>
    </recommendedName>
</protein>
<proteinExistence type="predicted"/>
<dbReference type="PANTHER" id="PTHR33993:SF14">
    <property type="entry name" value="GB|AAF24581.1"/>
    <property type="match status" value="1"/>
</dbReference>
<dbReference type="Gene3D" id="3.10.180.10">
    <property type="entry name" value="2,3-Dihydroxybiphenyl 1,2-Dioxygenase, domain 1"/>
    <property type="match status" value="1"/>
</dbReference>
<dbReference type="PROSITE" id="PS51819">
    <property type="entry name" value="VOC"/>
    <property type="match status" value="1"/>
</dbReference>
<feature type="domain" description="VOC" evidence="1">
    <location>
        <begin position="4"/>
        <end position="118"/>
    </location>
</feature>
<dbReference type="Pfam" id="PF18029">
    <property type="entry name" value="Glyoxalase_6"/>
    <property type="match status" value="1"/>
</dbReference>
<dbReference type="SUPFAM" id="SSF54593">
    <property type="entry name" value="Glyoxalase/Bleomycin resistance protein/Dihydroxybiphenyl dioxygenase"/>
    <property type="match status" value="1"/>
</dbReference>
<dbReference type="RefSeq" id="WP_141307102.1">
    <property type="nucleotide sequence ID" value="NZ_BJND01000004.1"/>
</dbReference>
<dbReference type="AlphaFoldDB" id="A0A4Y3VD51"/>
<dbReference type="InterPro" id="IPR029068">
    <property type="entry name" value="Glyas_Bleomycin-R_OHBP_Dase"/>
</dbReference>
<dbReference type="EMBL" id="BJND01000004">
    <property type="protein sequence ID" value="GEC02906.1"/>
    <property type="molecule type" value="Genomic_DNA"/>
</dbReference>
<comment type="caution">
    <text evidence="2">The sequence shown here is derived from an EMBL/GenBank/DDBJ whole genome shotgun (WGS) entry which is preliminary data.</text>
</comment>
<evidence type="ECO:0000313" key="2">
    <source>
        <dbReference type="EMBL" id="GEC02906.1"/>
    </source>
</evidence>
<organism evidence="2 3">
    <name type="scientific">Streptomyces spinoverrucosus</name>
    <dbReference type="NCBI Taxonomy" id="284043"/>
    <lineage>
        <taxon>Bacteria</taxon>
        <taxon>Bacillati</taxon>
        <taxon>Actinomycetota</taxon>
        <taxon>Actinomycetes</taxon>
        <taxon>Kitasatosporales</taxon>
        <taxon>Streptomycetaceae</taxon>
        <taxon>Streptomyces</taxon>
    </lineage>
</organism>